<dbReference type="InterPro" id="IPR001650">
    <property type="entry name" value="Helicase_C-like"/>
</dbReference>
<dbReference type="KEGG" id="dori:FH5T_06445"/>
<dbReference type="PROSITE" id="PS00039">
    <property type="entry name" value="DEAD_ATP_HELICASE"/>
    <property type="match status" value="1"/>
</dbReference>
<dbReference type="eggNOG" id="COG0513">
    <property type="taxonomic scope" value="Bacteria"/>
</dbReference>
<evidence type="ECO:0000313" key="15">
    <source>
        <dbReference type="Proteomes" id="UP000181981"/>
    </source>
</evidence>
<dbReference type="InterPro" id="IPR011545">
    <property type="entry name" value="DEAD/DEAH_box_helicase_dom"/>
</dbReference>
<evidence type="ECO:0000256" key="1">
    <source>
        <dbReference type="ARBA" id="ARBA00022741"/>
    </source>
</evidence>
<dbReference type="Pfam" id="PF00270">
    <property type="entry name" value="DEAD"/>
    <property type="match status" value="1"/>
</dbReference>
<dbReference type="CDD" id="cd00268">
    <property type="entry name" value="DEADc"/>
    <property type="match status" value="1"/>
</dbReference>
<evidence type="ECO:0000256" key="6">
    <source>
        <dbReference type="PROSITE-ProRule" id="PRU00552"/>
    </source>
</evidence>
<dbReference type="AlphaFoldDB" id="X5DYI2"/>
<evidence type="ECO:0000256" key="3">
    <source>
        <dbReference type="ARBA" id="ARBA00022806"/>
    </source>
</evidence>
<feature type="domain" description="Helicase ATP-binding" evidence="9">
    <location>
        <begin position="34"/>
        <end position="205"/>
    </location>
</feature>
<reference evidence="12 14" key="1">
    <citation type="submission" date="2014-03" db="EMBL/GenBank/DDBJ databases">
        <title>Complete genome sequence of a deeply braunched marine Bacteroidia bacterium Draconibacterium orientale type strain FH5T.</title>
        <authorList>
            <person name="Li X."/>
            <person name="Wang X."/>
            <person name="Xie Z."/>
            <person name="Du Z."/>
            <person name="Chen G."/>
        </authorList>
    </citation>
    <scope>NUCLEOTIDE SEQUENCE [LARGE SCALE GENOMIC DNA]</scope>
    <source>
        <strain evidence="12 14">FH5</strain>
    </source>
</reference>
<dbReference type="SMART" id="SM00490">
    <property type="entry name" value="HELICc"/>
    <property type="match status" value="1"/>
</dbReference>
<gene>
    <name evidence="12" type="ORF">FH5T_06445</name>
    <name evidence="13" type="ORF">SAMN05444285_14220</name>
</gene>
<dbReference type="InterPro" id="IPR000629">
    <property type="entry name" value="RNA-helicase_DEAD-box_CS"/>
</dbReference>
<dbReference type="STRING" id="1168034.FH5T_06445"/>
<dbReference type="Pfam" id="PF03880">
    <property type="entry name" value="DbpA"/>
    <property type="match status" value="1"/>
</dbReference>
<dbReference type="EMBL" id="CP007451">
    <property type="protein sequence ID" value="AHW59356.1"/>
    <property type="molecule type" value="Genomic_DNA"/>
</dbReference>
<dbReference type="PANTHER" id="PTHR47959">
    <property type="entry name" value="ATP-DEPENDENT RNA HELICASE RHLE-RELATED"/>
    <property type="match status" value="1"/>
</dbReference>
<dbReference type="HOGENOM" id="CLU_003041_21_1_10"/>
<dbReference type="Proteomes" id="UP000023772">
    <property type="component" value="Chromosome"/>
</dbReference>
<sequence>MSLFETMGLKAEILGAIQELGFENPTPVQEQTIPFLLNSDQDMVALAQTGTGKTAAFGLPIVQQFDTSVKVPQALILSPTRELALQIAKDLENFSKNINGAKIATLYGGSDIRKQIKDLENGAQIVVGTPGRTLDLIKRSKLKVQDIKWVVLDEADEMLSMGFKDDLDAILKDTPVEKQTLLFSATMPKEIVRIANTYMADPHEISVGKKNTAAENVEHNYYLVHAKDRYIALKRVADINPNIYGIIFCRTRAETKDVADKLMQDGYNADALHGDLSQAQRDHVMSRFRSKHLQMLVATDVAARGLDVNELTHVINYNLPDDPEVYIHRSGRTGRAGKKGISITLIHLREKGKLRDVEKKMGKKFIKVPVPLGKEICEKQLFNLIDRVEKVEVNDENIAEFMPVIYKKLAWLEREELIKHFVSVEFNRFLQYYENAKDINVDEAREKESMRNERGDRRRGGRDGRERGDRGNRERGGDRERGDRGRARRGNGGNMSRFFFSLGKKSGVNKRAIIDLINQNTPGKSIDIGSIEVLKGFSFFEIDSNYEKEITKAFKNARFRGQKVNIEVANKKK</sequence>
<evidence type="ECO:0000259" key="11">
    <source>
        <dbReference type="PROSITE" id="PS51195"/>
    </source>
</evidence>
<organism evidence="13 15">
    <name type="scientific">Draconibacterium orientale</name>
    <dbReference type="NCBI Taxonomy" id="1168034"/>
    <lineage>
        <taxon>Bacteria</taxon>
        <taxon>Pseudomonadati</taxon>
        <taxon>Bacteroidota</taxon>
        <taxon>Bacteroidia</taxon>
        <taxon>Marinilabiliales</taxon>
        <taxon>Prolixibacteraceae</taxon>
        <taxon>Draconibacterium</taxon>
    </lineage>
</organism>
<evidence type="ECO:0000256" key="2">
    <source>
        <dbReference type="ARBA" id="ARBA00022801"/>
    </source>
</evidence>
<dbReference type="InterPro" id="IPR050079">
    <property type="entry name" value="DEAD_box_RNA_helicase"/>
</dbReference>
<feature type="region of interest" description="Disordered" evidence="8">
    <location>
        <begin position="444"/>
        <end position="496"/>
    </location>
</feature>
<feature type="compositionally biased region" description="Basic and acidic residues" evidence="8">
    <location>
        <begin position="444"/>
        <end position="485"/>
    </location>
</feature>
<evidence type="ECO:0000259" key="9">
    <source>
        <dbReference type="PROSITE" id="PS51192"/>
    </source>
</evidence>
<keyword evidence="14" id="KW-1185">Reference proteome</keyword>
<dbReference type="Pfam" id="PF00271">
    <property type="entry name" value="Helicase_C"/>
    <property type="match status" value="1"/>
</dbReference>
<dbReference type="SMART" id="SM00487">
    <property type="entry name" value="DEXDc"/>
    <property type="match status" value="1"/>
</dbReference>
<feature type="domain" description="DEAD-box RNA helicase Q" evidence="11">
    <location>
        <begin position="2"/>
        <end position="30"/>
    </location>
</feature>
<keyword evidence="2 7" id="KW-0378">Hydrolase</keyword>
<dbReference type="PROSITE" id="PS51194">
    <property type="entry name" value="HELICASE_CTER"/>
    <property type="match status" value="1"/>
</dbReference>
<keyword evidence="4 7" id="KW-0067">ATP-binding</keyword>
<keyword evidence="1 7" id="KW-0547">Nucleotide-binding</keyword>
<accession>X5DYI2</accession>
<dbReference type="InterPro" id="IPR005580">
    <property type="entry name" value="DbpA/CsdA_RNA-bd_dom"/>
</dbReference>
<dbReference type="GO" id="GO:0003724">
    <property type="term" value="F:RNA helicase activity"/>
    <property type="evidence" value="ECO:0007669"/>
    <property type="project" value="InterPro"/>
</dbReference>
<dbReference type="InterPro" id="IPR012677">
    <property type="entry name" value="Nucleotide-bd_a/b_plait_sf"/>
</dbReference>
<dbReference type="CDD" id="cd12252">
    <property type="entry name" value="RRM_DbpA"/>
    <property type="match status" value="1"/>
</dbReference>
<dbReference type="GO" id="GO:0005524">
    <property type="term" value="F:ATP binding"/>
    <property type="evidence" value="ECO:0007669"/>
    <property type="project" value="UniProtKB-KW"/>
</dbReference>
<comment type="similarity">
    <text evidence="5 7">Belongs to the DEAD box helicase family.</text>
</comment>
<reference evidence="13 15" key="2">
    <citation type="submission" date="2016-10" db="EMBL/GenBank/DDBJ databases">
        <authorList>
            <person name="de Groot N.N."/>
        </authorList>
    </citation>
    <scope>NUCLEOTIDE SEQUENCE [LARGE SCALE GENOMIC DNA]</scope>
    <source>
        <strain evidence="13 15">DSM 25947</strain>
    </source>
</reference>
<feature type="short sequence motif" description="Q motif" evidence="6">
    <location>
        <begin position="2"/>
        <end position="30"/>
    </location>
</feature>
<evidence type="ECO:0000313" key="12">
    <source>
        <dbReference type="EMBL" id="AHW59356.1"/>
    </source>
</evidence>
<feature type="domain" description="Helicase C-terminal" evidence="10">
    <location>
        <begin position="216"/>
        <end position="376"/>
    </location>
</feature>
<dbReference type="PROSITE" id="PS51195">
    <property type="entry name" value="Q_MOTIF"/>
    <property type="match status" value="1"/>
</dbReference>
<dbReference type="SUPFAM" id="SSF52540">
    <property type="entry name" value="P-loop containing nucleoside triphosphate hydrolases"/>
    <property type="match status" value="1"/>
</dbReference>
<dbReference type="GO" id="GO:0016787">
    <property type="term" value="F:hydrolase activity"/>
    <property type="evidence" value="ECO:0007669"/>
    <property type="project" value="UniProtKB-KW"/>
</dbReference>
<protein>
    <submittedName>
        <fullName evidence="13">ATP-dependent RNA helicase DeaD</fullName>
    </submittedName>
    <submittedName>
        <fullName evidence="12">DEAD/DEAH box helicase</fullName>
    </submittedName>
</protein>
<dbReference type="PANTHER" id="PTHR47959:SF13">
    <property type="entry name" value="ATP-DEPENDENT RNA HELICASE RHLE"/>
    <property type="match status" value="1"/>
</dbReference>
<dbReference type="GO" id="GO:0003676">
    <property type="term" value="F:nucleic acid binding"/>
    <property type="evidence" value="ECO:0007669"/>
    <property type="project" value="InterPro"/>
</dbReference>
<dbReference type="InterPro" id="IPR027417">
    <property type="entry name" value="P-loop_NTPase"/>
</dbReference>
<evidence type="ECO:0000256" key="8">
    <source>
        <dbReference type="SAM" id="MobiDB-lite"/>
    </source>
</evidence>
<evidence type="ECO:0000259" key="10">
    <source>
        <dbReference type="PROSITE" id="PS51194"/>
    </source>
</evidence>
<evidence type="ECO:0000256" key="4">
    <source>
        <dbReference type="ARBA" id="ARBA00022840"/>
    </source>
</evidence>
<dbReference type="Gene3D" id="3.40.50.300">
    <property type="entry name" value="P-loop containing nucleotide triphosphate hydrolases"/>
    <property type="match status" value="2"/>
</dbReference>
<dbReference type="GO" id="GO:0005829">
    <property type="term" value="C:cytosol"/>
    <property type="evidence" value="ECO:0007669"/>
    <property type="project" value="TreeGrafter"/>
</dbReference>
<dbReference type="RefSeq" id="WP_051567667.1">
    <property type="nucleotide sequence ID" value="NZ_FOHT01000042.1"/>
</dbReference>
<evidence type="ECO:0000256" key="5">
    <source>
        <dbReference type="ARBA" id="ARBA00038437"/>
    </source>
</evidence>
<evidence type="ECO:0000313" key="13">
    <source>
        <dbReference type="EMBL" id="SEU09125.1"/>
    </source>
</evidence>
<dbReference type="CDD" id="cd18787">
    <property type="entry name" value="SF2_C_DEAD"/>
    <property type="match status" value="1"/>
</dbReference>
<dbReference type="InterPro" id="IPR014001">
    <property type="entry name" value="Helicase_ATP-bd"/>
</dbReference>
<dbReference type="InterPro" id="IPR044742">
    <property type="entry name" value="DEAD/DEAH_RhlB"/>
</dbReference>
<evidence type="ECO:0000256" key="7">
    <source>
        <dbReference type="RuleBase" id="RU000492"/>
    </source>
</evidence>
<proteinExistence type="inferred from homology"/>
<dbReference type="Proteomes" id="UP000181981">
    <property type="component" value="Unassembled WGS sequence"/>
</dbReference>
<name>X5DYI2_9BACT</name>
<dbReference type="OrthoDB" id="9785240at2"/>
<evidence type="ECO:0000313" key="14">
    <source>
        <dbReference type="Proteomes" id="UP000023772"/>
    </source>
</evidence>
<dbReference type="PROSITE" id="PS51192">
    <property type="entry name" value="HELICASE_ATP_BIND_1"/>
    <property type="match status" value="1"/>
</dbReference>
<keyword evidence="3 7" id="KW-0347">Helicase</keyword>
<dbReference type="Gene3D" id="3.30.70.330">
    <property type="match status" value="1"/>
</dbReference>
<dbReference type="InterPro" id="IPR014014">
    <property type="entry name" value="RNA_helicase_DEAD_Q_motif"/>
</dbReference>
<dbReference type="EMBL" id="FOHT01000042">
    <property type="protein sequence ID" value="SEU09125.1"/>
    <property type="molecule type" value="Genomic_DNA"/>
</dbReference>